<proteinExistence type="predicted"/>
<sequence length="357" mass="38361">MKRLMEFVWPALGLIALAVSVWLLHQQLSGQAVGPKVLADLRTIPPQQYCLAILATLVAYAALAWYDQIALLHLGVKHISWLFIGLCSFTTYALAHNVGASVFSGAMVRYRAYSTKGLSAAQVALLVGLCSLTFSLGVLLLGGIVLVADPALLRRLGRFLPHVFTDPATARVIGFICLGLVAAYVAGSALRLKPLTIGRLRIEYPHLGIALRQLVASSTELLGCAGIIYFALPQQANPGYLVVLGIFIASFSVALASEAPGGLGVFELLFIKAMPAVPHDKVLTALLVFRLLYLVLPLVFATFVVIFFERTRLEQALHAHPAAGNPNSGTEIEHRETEHRKENAPKAAELPASPADS</sequence>
<organism evidence="3 4">
    <name type="scientific">Methylovirgula ligni</name>
    <dbReference type="NCBI Taxonomy" id="569860"/>
    <lineage>
        <taxon>Bacteria</taxon>
        <taxon>Pseudomonadati</taxon>
        <taxon>Pseudomonadota</taxon>
        <taxon>Alphaproteobacteria</taxon>
        <taxon>Hyphomicrobiales</taxon>
        <taxon>Beijerinckiaceae</taxon>
        <taxon>Methylovirgula</taxon>
    </lineage>
</organism>
<feature type="transmembrane region" description="Helical" evidence="2">
    <location>
        <begin position="168"/>
        <end position="190"/>
    </location>
</feature>
<dbReference type="EMBL" id="QUMO01000001">
    <property type="protein sequence ID" value="REF88861.1"/>
    <property type="molecule type" value="Genomic_DNA"/>
</dbReference>
<keyword evidence="2" id="KW-1133">Transmembrane helix</keyword>
<feature type="region of interest" description="Disordered" evidence="1">
    <location>
        <begin position="319"/>
        <end position="357"/>
    </location>
</feature>
<reference evidence="3 4" key="1">
    <citation type="submission" date="2018-08" db="EMBL/GenBank/DDBJ databases">
        <title>Genomic Encyclopedia of Type Strains, Phase IV (KMG-IV): sequencing the most valuable type-strain genomes for metagenomic binning, comparative biology and taxonomic classification.</title>
        <authorList>
            <person name="Goeker M."/>
        </authorList>
    </citation>
    <scope>NUCLEOTIDE SEQUENCE [LARGE SCALE GENOMIC DNA]</scope>
    <source>
        <strain evidence="3 4">BW863</strain>
    </source>
</reference>
<feature type="transmembrane region" description="Helical" evidence="2">
    <location>
        <begin position="210"/>
        <end position="232"/>
    </location>
</feature>
<evidence type="ECO:0000256" key="2">
    <source>
        <dbReference type="SAM" id="Phobius"/>
    </source>
</evidence>
<evidence type="ECO:0000313" key="4">
    <source>
        <dbReference type="Proteomes" id="UP000256900"/>
    </source>
</evidence>
<feature type="transmembrane region" description="Helical" evidence="2">
    <location>
        <begin position="283"/>
        <end position="308"/>
    </location>
</feature>
<keyword evidence="2" id="KW-0472">Membrane</keyword>
<feature type="transmembrane region" description="Helical" evidence="2">
    <location>
        <begin position="46"/>
        <end position="66"/>
    </location>
</feature>
<feature type="compositionally biased region" description="Basic and acidic residues" evidence="1">
    <location>
        <begin position="331"/>
        <end position="344"/>
    </location>
</feature>
<comment type="caution">
    <text evidence="3">The sequence shown here is derived from an EMBL/GenBank/DDBJ whole genome shotgun (WGS) entry which is preliminary data.</text>
</comment>
<evidence type="ECO:0000256" key="1">
    <source>
        <dbReference type="SAM" id="MobiDB-lite"/>
    </source>
</evidence>
<accession>A0A3D9Z1B2</accession>
<gene>
    <name evidence="3" type="ORF">DES32_0070</name>
</gene>
<dbReference type="RefSeq" id="WP_245411093.1">
    <property type="nucleotide sequence ID" value="NZ_CP025086.1"/>
</dbReference>
<dbReference type="Proteomes" id="UP000256900">
    <property type="component" value="Unassembled WGS sequence"/>
</dbReference>
<dbReference type="AlphaFoldDB" id="A0A3D9Z1B2"/>
<feature type="transmembrane region" description="Helical" evidence="2">
    <location>
        <begin position="78"/>
        <end position="103"/>
    </location>
</feature>
<name>A0A3D9Z1B2_9HYPH</name>
<evidence type="ECO:0000313" key="3">
    <source>
        <dbReference type="EMBL" id="REF88861.1"/>
    </source>
</evidence>
<feature type="transmembrane region" description="Helical" evidence="2">
    <location>
        <begin position="239"/>
        <end position="263"/>
    </location>
</feature>
<protein>
    <submittedName>
        <fullName evidence="3">Uncharacterized protein</fullName>
    </submittedName>
</protein>
<feature type="transmembrane region" description="Helical" evidence="2">
    <location>
        <begin position="123"/>
        <end position="147"/>
    </location>
</feature>
<keyword evidence="4" id="KW-1185">Reference proteome</keyword>
<keyword evidence="2" id="KW-0812">Transmembrane</keyword>